<evidence type="ECO:0000313" key="4">
    <source>
        <dbReference type="Proteomes" id="UP001162156"/>
    </source>
</evidence>
<accession>A0AAV8X128</accession>
<keyword evidence="4" id="KW-1185">Reference proteome</keyword>
<name>A0AAV8X128_9CUCU</name>
<dbReference type="InterPro" id="IPR002347">
    <property type="entry name" value="SDR_fam"/>
</dbReference>
<evidence type="ECO:0008006" key="5">
    <source>
        <dbReference type="Google" id="ProtNLM"/>
    </source>
</evidence>
<organism evidence="3 4">
    <name type="scientific">Rhamnusium bicolor</name>
    <dbReference type="NCBI Taxonomy" id="1586634"/>
    <lineage>
        <taxon>Eukaryota</taxon>
        <taxon>Metazoa</taxon>
        <taxon>Ecdysozoa</taxon>
        <taxon>Arthropoda</taxon>
        <taxon>Hexapoda</taxon>
        <taxon>Insecta</taxon>
        <taxon>Pterygota</taxon>
        <taxon>Neoptera</taxon>
        <taxon>Endopterygota</taxon>
        <taxon>Coleoptera</taxon>
        <taxon>Polyphaga</taxon>
        <taxon>Cucujiformia</taxon>
        <taxon>Chrysomeloidea</taxon>
        <taxon>Cerambycidae</taxon>
        <taxon>Lepturinae</taxon>
        <taxon>Rhagiini</taxon>
        <taxon>Rhamnusium</taxon>
    </lineage>
</organism>
<gene>
    <name evidence="3" type="ORF">NQ314_014549</name>
</gene>
<dbReference type="GO" id="GO:0016491">
    <property type="term" value="F:oxidoreductase activity"/>
    <property type="evidence" value="ECO:0007669"/>
    <property type="project" value="UniProtKB-KW"/>
</dbReference>
<comment type="caution">
    <text evidence="3">The sequence shown here is derived from an EMBL/GenBank/DDBJ whole genome shotgun (WGS) entry which is preliminary data.</text>
</comment>
<dbReference type="InterPro" id="IPR036291">
    <property type="entry name" value="NAD(P)-bd_dom_sf"/>
</dbReference>
<proteinExistence type="inferred from homology"/>
<dbReference type="PANTHER" id="PTHR43115">
    <property type="entry name" value="DEHYDROGENASE/REDUCTASE SDR FAMILY MEMBER 11"/>
    <property type="match status" value="1"/>
</dbReference>
<dbReference type="Gene3D" id="3.40.50.720">
    <property type="entry name" value="NAD(P)-binding Rossmann-like Domain"/>
    <property type="match status" value="1"/>
</dbReference>
<dbReference type="SUPFAM" id="SSF51735">
    <property type="entry name" value="NAD(P)-binding Rossmann-fold domains"/>
    <property type="match status" value="1"/>
</dbReference>
<dbReference type="PRINTS" id="PR00081">
    <property type="entry name" value="GDHRDH"/>
</dbReference>
<sequence>MVLSMDRWIGKVAIVTGASSGIGATIAEKLVEIGLQVVGLARRKERMEQLAEKLAGKKGKLYPIKTDLSKEEDILNAFKWVKENLGPIHILINNAALNKSTSLTDGDIEIWKNVFAVNVIGLCIATREAVRDMRANNVDGHIIHINSVVGDQNLSPGGVDTEMIGEFKETELYKKFVEAHEILEPEVIADGVIYALSTPPHVQIQQLTIRSVTESF</sequence>
<evidence type="ECO:0000256" key="2">
    <source>
        <dbReference type="ARBA" id="ARBA00023002"/>
    </source>
</evidence>
<protein>
    <recommendedName>
        <fullName evidence="5">Farnesol dehydrogenase-like</fullName>
    </recommendedName>
</protein>
<dbReference type="AlphaFoldDB" id="A0AAV8X128"/>
<comment type="similarity">
    <text evidence="1">Belongs to the short-chain dehydrogenases/reductases (SDR) family.</text>
</comment>
<reference evidence="3" key="1">
    <citation type="journal article" date="2023" name="Insect Mol. Biol.">
        <title>Genome sequencing provides insights into the evolution of gene families encoding plant cell wall-degrading enzymes in longhorned beetles.</title>
        <authorList>
            <person name="Shin N.R."/>
            <person name="Okamura Y."/>
            <person name="Kirsch R."/>
            <person name="Pauchet Y."/>
        </authorList>
    </citation>
    <scope>NUCLEOTIDE SEQUENCE</scope>
    <source>
        <strain evidence="3">RBIC_L_NR</strain>
    </source>
</reference>
<dbReference type="Proteomes" id="UP001162156">
    <property type="component" value="Unassembled WGS sequence"/>
</dbReference>
<dbReference type="EMBL" id="JANEYF010003999">
    <property type="protein sequence ID" value="KAJ8932619.1"/>
    <property type="molecule type" value="Genomic_DNA"/>
</dbReference>
<dbReference type="Pfam" id="PF00106">
    <property type="entry name" value="adh_short"/>
    <property type="match status" value="1"/>
</dbReference>
<evidence type="ECO:0000313" key="3">
    <source>
        <dbReference type="EMBL" id="KAJ8932619.1"/>
    </source>
</evidence>
<keyword evidence="2" id="KW-0560">Oxidoreductase</keyword>
<dbReference type="PANTHER" id="PTHR43115:SF4">
    <property type="entry name" value="DEHYDROGENASE_REDUCTASE SDR FAMILY MEMBER 11"/>
    <property type="match status" value="1"/>
</dbReference>
<evidence type="ECO:0000256" key="1">
    <source>
        <dbReference type="ARBA" id="ARBA00006484"/>
    </source>
</evidence>